<name>A0ABY0TFL8_9PROT</name>
<sequence>MKKLIVGGAVILSAGLAGTATAAVITWDTISNSSTTADACTNGVGNACTFTKGTEILTARAYATNDNAGSGAFEKATITVYSGGIGVKNPDQVGRSYSNNENDSPDHAIDNDGRDDLVVFEFSNSLFDLDSFQIGWRDNDSDIRWWIGGASLGANFDFTGQTFSSLSGLGFNSSGGFNNVAINTTKSVSGDETGRYLIFAPSLQDTVRHSPPDSKYDYFKLSQITGTLGTVVVPPPDPDPQTTVPEPGTAALLGIALAGLWASRRRKS</sequence>
<dbReference type="InterPro" id="IPR049672">
    <property type="entry name" value="Xrt_dep_XDP1"/>
</dbReference>
<dbReference type="EMBL" id="FNKY01000001">
    <property type="protein sequence ID" value="SDQ53874.1"/>
    <property type="molecule type" value="Genomic_DNA"/>
</dbReference>
<gene>
    <name evidence="3" type="ORF">SAMN05216402_1233</name>
</gene>
<keyword evidence="4" id="KW-1185">Reference proteome</keyword>
<organism evidence="3 4">
    <name type="scientific">Nitrosospira multiformis</name>
    <dbReference type="NCBI Taxonomy" id="1231"/>
    <lineage>
        <taxon>Bacteria</taxon>
        <taxon>Pseudomonadati</taxon>
        <taxon>Pseudomonadota</taxon>
        <taxon>Betaproteobacteria</taxon>
        <taxon>Nitrosomonadales</taxon>
        <taxon>Nitrosomonadaceae</taxon>
        <taxon>Nitrosospira</taxon>
    </lineage>
</organism>
<evidence type="ECO:0000256" key="1">
    <source>
        <dbReference type="SAM" id="SignalP"/>
    </source>
</evidence>
<evidence type="ECO:0000259" key="2">
    <source>
        <dbReference type="Pfam" id="PF07589"/>
    </source>
</evidence>
<dbReference type="Pfam" id="PF07589">
    <property type="entry name" value="PEP-CTERM"/>
    <property type="match status" value="1"/>
</dbReference>
<reference evidence="3 4" key="1">
    <citation type="submission" date="2016-10" db="EMBL/GenBank/DDBJ databases">
        <authorList>
            <person name="Varghese N."/>
            <person name="Submissions S."/>
        </authorList>
    </citation>
    <scope>NUCLEOTIDE SEQUENCE [LARGE SCALE GENOMIC DNA]</scope>
    <source>
        <strain evidence="3 4">Nl1</strain>
    </source>
</reference>
<feature type="chain" id="PRO_5047507466" evidence="1">
    <location>
        <begin position="23"/>
        <end position="268"/>
    </location>
</feature>
<dbReference type="RefSeq" id="WP_074631529.1">
    <property type="nucleotide sequence ID" value="NZ_FNKY01000001.1"/>
</dbReference>
<dbReference type="NCBIfam" id="TIGR02595">
    <property type="entry name" value="PEP_CTERM"/>
    <property type="match status" value="1"/>
</dbReference>
<proteinExistence type="predicted"/>
<accession>A0ABY0TFL8</accession>
<dbReference type="InterPro" id="IPR013424">
    <property type="entry name" value="Ice-binding_C"/>
</dbReference>
<feature type="signal peptide" evidence="1">
    <location>
        <begin position="1"/>
        <end position="22"/>
    </location>
</feature>
<feature type="domain" description="Ice-binding protein C-terminal" evidence="2">
    <location>
        <begin position="243"/>
        <end position="266"/>
    </location>
</feature>
<comment type="caution">
    <text evidence="3">The sequence shown here is derived from an EMBL/GenBank/DDBJ whole genome shotgun (WGS) entry which is preliminary data.</text>
</comment>
<evidence type="ECO:0000313" key="4">
    <source>
        <dbReference type="Proteomes" id="UP000183471"/>
    </source>
</evidence>
<keyword evidence="1" id="KW-0732">Signal</keyword>
<evidence type="ECO:0000313" key="3">
    <source>
        <dbReference type="EMBL" id="SDQ53874.1"/>
    </source>
</evidence>
<dbReference type="Proteomes" id="UP000183471">
    <property type="component" value="Unassembled WGS sequence"/>
</dbReference>
<protein>
    <submittedName>
        <fullName evidence="3">PEP-CTERM protein-sorting domain-containing protein/MYXO-CTERM domain-containing protein</fullName>
    </submittedName>
</protein>
<dbReference type="NCBIfam" id="NF041927">
    <property type="entry name" value="Xrt_dep_XDP1"/>
    <property type="match status" value="1"/>
</dbReference>